<feature type="domain" description="YqbQ/XkdQ" evidence="1">
    <location>
        <begin position="71"/>
        <end position="301"/>
    </location>
</feature>
<dbReference type="Pfam" id="PF24032">
    <property type="entry name" value="YQBQ"/>
    <property type="match status" value="1"/>
</dbReference>
<name>A0A920CKV9_9BACL</name>
<keyword evidence="3" id="KW-1185">Reference proteome</keyword>
<organism evidence="2 3">
    <name type="scientific">Paenibacillus apis</name>
    <dbReference type="NCBI Taxonomy" id="1792174"/>
    <lineage>
        <taxon>Bacteria</taxon>
        <taxon>Bacillati</taxon>
        <taxon>Bacillota</taxon>
        <taxon>Bacilli</taxon>
        <taxon>Bacillales</taxon>
        <taxon>Paenibacillaceae</taxon>
        <taxon>Paenibacillus</taxon>
    </lineage>
</organism>
<comment type="caution">
    <text evidence="2">The sequence shown here is derived from an EMBL/GenBank/DDBJ whole genome shotgun (WGS) entry which is preliminary data.</text>
</comment>
<dbReference type="EMBL" id="BORS01000001">
    <property type="protein sequence ID" value="GIO40392.1"/>
    <property type="molecule type" value="Genomic_DNA"/>
</dbReference>
<evidence type="ECO:0000313" key="3">
    <source>
        <dbReference type="Proteomes" id="UP000678895"/>
    </source>
</evidence>
<dbReference type="Proteomes" id="UP000678895">
    <property type="component" value="Unassembled WGS sequence"/>
</dbReference>
<dbReference type="RefSeq" id="WP_301624139.1">
    <property type="nucleotide sequence ID" value="NZ_BORS01000001.1"/>
</dbReference>
<dbReference type="AlphaFoldDB" id="A0A920CKV9"/>
<evidence type="ECO:0000259" key="1">
    <source>
        <dbReference type="Pfam" id="PF24032"/>
    </source>
</evidence>
<proteinExistence type="predicted"/>
<sequence>MSYSVILQNKYDLSPLVENISLIDSLDQIAYMATISLVVTPDFPVITPGDEIRISGIPYGSVGSKVPLLNPGVVWETSSTASTAKHISITVYDRTIYLAKSEDECLFAANTTAAQRLRKHASNWGIKLAEVPDTEISLKRAMYRPQTIYSMIQADLKETAKGGGELYVPRMTAAGLSLVKIAGNEPVWKLEAIEEITQSRTLEEAATRVKVLGTETNSGEAPAKVLAIADGQTAEYGVLQIIVQEDDVKTASAAKRLAQSKLRGVGTTYSVTCPDLNTLRAGDKVILNGTALIAVSVTHQLGDPGKMSLELAVFEDVKRRYYL</sequence>
<evidence type="ECO:0000313" key="2">
    <source>
        <dbReference type="EMBL" id="GIO40392.1"/>
    </source>
</evidence>
<gene>
    <name evidence="2" type="ORF">J41TS4_01500</name>
</gene>
<accession>A0A920CKV9</accession>
<protein>
    <recommendedName>
        <fullName evidence="1">YqbQ/XkdQ domain-containing protein</fullName>
    </recommendedName>
</protein>
<dbReference type="InterPro" id="IPR056937">
    <property type="entry name" value="YqbQ/XkdQ"/>
</dbReference>
<reference evidence="2" key="1">
    <citation type="submission" date="2021-03" db="EMBL/GenBank/DDBJ databases">
        <title>Antimicrobial resistance genes in bacteria isolated from Japanese honey, and their potential for conferring macrolide and lincosamide resistance in the American foulbrood pathogen Paenibacillus larvae.</title>
        <authorList>
            <person name="Okamoto M."/>
            <person name="Kumagai M."/>
            <person name="Kanamori H."/>
            <person name="Takamatsu D."/>
        </authorList>
    </citation>
    <scope>NUCLEOTIDE SEQUENCE</scope>
    <source>
        <strain evidence="2">J41TS4</strain>
    </source>
</reference>